<evidence type="ECO:0000313" key="3">
    <source>
        <dbReference type="Proteomes" id="UP000322699"/>
    </source>
</evidence>
<dbReference type="Proteomes" id="UP000322699">
    <property type="component" value="Unassembled WGS sequence"/>
</dbReference>
<organism evidence="2 3">
    <name type="scientific">Rubripirellula obstinata</name>
    <dbReference type="NCBI Taxonomy" id="406547"/>
    <lineage>
        <taxon>Bacteria</taxon>
        <taxon>Pseudomonadati</taxon>
        <taxon>Planctomycetota</taxon>
        <taxon>Planctomycetia</taxon>
        <taxon>Pirellulales</taxon>
        <taxon>Pirellulaceae</taxon>
        <taxon>Rubripirellula</taxon>
    </lineage>
</organism>
<dbReference type="EMBL" id="VRLW01000001">
    <property type="protein sequence ID" value="KAA1257862.1"/>
    <property type="molecule type" value="Genomic_DNA"/>
</dbReference>
<feature type="region of interest" description="Disordered" evidence="1">
    <location>
        <begin position="62"/>
        <end position="86"/>
    </location>
</feature>
<evidence type="ECO:0000256" key="1">
    <source>
        <dbReference type="SAM" id="MobiDB-lite"/>
    </source>
</evidence>
<accession>A0A5B1CCB5</accession>
<name>A0A5B1CCB5_9BACT</name>
<keyword evidence="3" id="KW-1185">Reference proteome</keyword>
<dbReference type="AlphaFoldDB" id="A0A5B1CCB5"/>
<sequence length="86" mass="9153">MHLGGLVFIPVQQAGGRHIFAGASATGMIETRTASPEGDTTKAICRPLGYWIRFFRGPVADATGKDLPPSGLRPSMVRQDKNGASR</sequence>
<evidence type="ECO:0000313" key="2">
    <source>
        <dbReference type="EMBL" id="KAA1257862.1"/>
    </source>
</evidence>
<reference evidence="2 3" key="1">
    <citation type="submission" date="2019-08" db="EMBL/GenBank/DDBJ databases">
        <title>Deep-cultivation of Planctomycetes and their phenomic and genomic characterization uncovers novel biology.</title>
        <authorList>
            <person name="Wiegand S."/>
            <person name="Jogler M."/>
            <person name="Boedeker C."/>
            <person name="Pinto D."/>
            <person name="Vollmers J."/>
            <person name="Rivas-Marin E."/>
            <person name="Kohn T."/>
            <person name="Peeters S.H."/>
            <person name="Heuer A."/>
            <person name="Rast P."/>
            <person name="Oberbeckmann S."/>
            <person name="Bunk B."/>
            <person name="Jeske O."/>
            <person name="Meyerdierks A."/>
            <person name="Storesund J.E."/>
            <person name="Kallscheuer N."/>
            <person name="Luecker S."/>
            <person name="Lage O.M."/>
            <person name="Pohl T."/>
            <person name="Merkel B.J."/>
            <person name="Hornburger P."/>
            <person name="Mueller R.-W."/>
            <person name="Bruemmer F."/>
            <person name="Labrenz M."/>
            <person name="Spormann A.M."/>
            <person name="Op Den Camp H."/>
            <person name="Overmann J."/>
            <person name="Amann R."/>
            <person name="Jetten M.S.M."/>
            <person name="Mascher T."/>
            <person name="Medema M.H."/>
            <person name="Devos D.P."/>
            <person name="Kaster A.-K."/>
            <person name="Ovreas L."/>
            <person name="Rohde M."/>
            <person name="Galperin M.Y."/>
            <person name="Jogler C."/>
        </authorList>
    </citation>
    <scope>NUCLEOTIDE SEQUENCE [LARGE SCALE GENOMIC DNA]</scope>
    <source>
        <strain evidence="2 3">LF1</strain>
    </source>
</reference>
<comment type="caution">
    <text evidence="2">The sequence shown here is derived from an EMBL/GenBank/DDBJ whole genome shotgun (WGS) entry which is preliminary data.</text>
</comment>
<proteinExistence type="predicted"/>
<gene>
    <name evidence="2" type="ORF">LF1_03520</name>
</gene>
<protein>
    <submittedName>
        <fullName evidence="2">Uncharacterized protein</fullName>
    </submittedName>
</protein>